<name>A0ACB9Y272_PLABR</name>
<proteinExistence type="predicted"/>
<dbReference type="EMBL" id="CM043782">
    <property type="protein sequence ID" value="KAI4834635.1"/>
    <property type="molecule type" value="Genomic_DNA"/>
</dbReference>
<dbReference type="Proteomes" id="UP001056978">
    <property type="component" value="Chromosome 14"/>
</dbReference>
<gene>
    <name evidence="1" type="ORF">MKS88_005309</name>
</gene>
<accession>A0ACB9Y272</accession>
<comment type="caution">
    <text evidence="1">The sequence shown here is derived from an EMBL/GenBank/DDBJ whole genome shotgun (WGS) entry which is preliminary data.</text>
</comment>
<evidence type="ECO:0000313" key="2">
    <source>
        <dbReference type="Proteomes" id="UP001056978"/>
    </source>
</evidence>
<keyword evidence="1" id="KW-0489">Methyltransferase</keyword>
<organism evidence="1 2">
    <name type="scientific">Plasmodium brasilianum</name>
    <dbReference type="NCBI Taxonomy" id="5824"/>
    <lineage>
        <taxon>Eukaryota</taxon>
        <taxon>Sar</taxon>
        <taxon>Alveolata</taxon>
        <taxon>Apicomplexa</taxon>
        <taxon>Aconoidasida</taxon>
        <taxon>Haemosporida</taxon>
        <taxon>Plasmodiidae</taxon>
        <taxon>Plasmodium</taxon>
        <taxon>Plasmodium (Plasmodium)</taxon>
    </lineage>
</organism>
<evidence type="ECO:0000313" key="1">
    <source>
        <dbReference type="EMBL" id="KAI4834635.1"/>
    </source>
</evidence>
<protein>
    <submittedName>
        <fullName evidence="1">SAM dependent methyltransferase</fullName>
    </submittedName>
</protein>
<keyword evidence="1" id="KW-0808">Transferase</keyword>
<reference evidence="1" key="1">
    <citation type="submission" date="2022-06" db="EMBL/GenBank/DDBJ databases">
        <title>The First Complete Genome of the Simian Malaria Parasite Plasmodium brasilianum.</title>
        <authorList>
            <person name="Bajic M."/>
            <person name="Ravishankar S."/>
        </authorList>
    </citation>
    <scope>NUCLEOTIDE SEQUENCE</scope>
    <source>
        <strain evidence="1">Bolivian I</strain>
    </source>
</reference>
<sequence>MHRFNCNKFPVGKNFKTIIYNYHIFKRKISDICESKIISLNKSKEYDKFKIYRNNIYNNICENQILQGVKVHKLDPDGYGEIAIYATRQNNLFFLKFFLLIPDEQVNLKVLDINKKKKKITFQILCKTKKSKYEIIPRCEYFSNCGGCMYQHINYNFERQSKKNLLISLCEKYNIHLLVSSKDYLQNDHYFCKIVEQNEGELLDISKIKREYTGNDLEEEEGQHEELRKNIQEELLVHQSYKKKDSVDIENKFQNEEAMSTHYIGHTDEGNYSKSHNDNSDVHKKQSMFNSEIEKINLAKLYEIIYADEYHYRNKTSINFSVTDHLSIGYFKKHSYEICDINKCYIHDEHIQNAFVEIKKEINENFKKNNIYIFNKINNNGYLKSVSIKLSIYNSEKQILINFTGYSIDDKARKHLINIANNLALKDKSIKGVLYNVETNKLKQIKSETVLYGQNYIYHTFDNYTYKVGANTFFQSNKYLNTCIIQIIFKLIKVYKINSNNSCVFDLFCGIGFYSLPLSNLFSQVICVDYSMDNINCLEENININNIRNIKCFNLDLFNLHNLKQMNLHIRRYIINLIKNKKYSFYSDLKRKINSIYISMDSKNEVIENFQNIHSPYKSLPNFIYDNLIQWDSKKGAEDFSSNLNEENSQKFCNDNNKNLEAIKQETLGSNGIDKAKCSPSEFVIPFPDIVIINPPRKGCEKIFRRWLRGLCCRFLIYISCNPYSQFRDINHLINLGYVVKEIIPLDTFPRTQHIESVVLLEFDFNKTVDNEKRQIMEFELSEIKSNKRKKYKKAFKINDKTRD</sequence>
<keyword evidence="2" id="KW-1185">Reference proteome</keyword>